<evidence type="ECO:0000313" key="2">
    <source>
        <dbReference type="EMBL" id="KAK2724663.1"/>
    </source>
</evidence>
<sequence length="189" mass="21533">MFTVDLSKVVDGTNHMQSVDTLLHSCMVSETTSRAVFVESVVEFLQKYGFDGVDIHWLYPGMRGGSRTDTVFFGFLLRELRESFDKHGLLLSVATGNAKEQILLSYNIPEISSLVHYIILLTHSYHGDWEKFTGLNAPLYPQETDISEVDLYKNANWTVNHWIANKAERKKLIMGIAAFGRSWILEDPM</sequence>
<dbReference type="Gene3D" id="3.20.20.80">
    <property type="entry name" value="Glycosidases"/>
    <property type="match status" value="1"/>
</dbReference>
<feature type="non-terminal residue" evidence="2">
    <location>
        <position position="189"/>
    </location>
</feature>
<dbReference type="SUPFAM" id="SSF51445">
    <property type="entry name" value="(Trans)glycosidases"/>
    <property type="match status" value="1"/>
</dbReference>
<gene>
    <name evidence="2" type="ORF">QYM36_001230</name>
</gene>
<dbReference type="PANTHER" id="PTHR11177">
    <property type="entry name" value="CHITINASE"/>
    <property type="match status" value="1"/>
</dbReference>
<dbReference type="EMBL" id="JAVRJZ010000003">
    <property type="protein sequence ID" value="KAK2724663.1"/>
    <property type="molecule type" value="Genomic_DNA"/>
</dbReference>
<evidence type="ECO:0000259" key="1">
    <source>
        <dbReference type="PROSITE" id="PS51910"/>
    </source>
</evidence>
<keyword evidence="3" id="KW-1185">Reference proteome</keyword>
<proteinExistence type="predicted"/>
<dbReference type="PROSITE" id="PS51910">
    <property type="entry name" value="GH18_2"/>
    <property type="match status" value="1"/>
</dbReference>
<dbReference type="InterPro" id="IPR017853">
    <property type="entry name" value="GH"/>
</dbReference>
<dbReference type="InterPro" id="IPR001223">
    <property type="entry name" value="Glyco_hydro18_cat"/>
</dbReference>
<evidence type="ECO:0000313" key="3">
    <source>
        <dbReference type="Proteomes" id="UP001187531"/>
    </source>
</evidence>
<dbReference type="GO" id="GO:0005975">
    <property type="term" value="P:carbohydrate metabolic process"/>
    <property type="evidence" value="ECO:0007669"/>
    <property type="project" value="InterPro"/>
</dbReference>
<reference evidence="2" key="1">
    <citation type="submission" date="2023-07" db="EMBL/GenBank/DDBJ databases">
        <title>Chromosome-level genome assembly of Artemia franciscana.</title>
        <authorList>
            <person name="Jo E."/>
        </authorList>
    </citation>
    <scope>NUCLEOTIDE SEQUENCE</scope>
    <source>
        <tissue evidence="2">Whole body</tissue>
    </source>
</reference>
<protein>
    <recommendedName>
        <fullName evidence="1">GH18 domain-containing protein</fullName>
    </recommendedName>
</protein>
<dbReference type="GO" id="GO:0004568">
    <property type="term" value="F:chitinase activity"/>
    <property type="evidence" value="ECO:0007669"/>
    <property type="project" value="TreeGrafter"/>
</dbReference>
<dbReference type="SMART" id="SM00636">
    <property type="entry name" value="Glyco_18"/>
    <property type="match status" value="1"/>
</dbReference>
<dbReference type="InterPro" id="IPR029070">
    <property type="entry name" value="Chitinase_insertion_sf"/>
</dbReference>
<name>A0AA88LAV8_ARTSF</name>
<feature type="domain" description="GH18" evidence="1">
    <location>
        <begin position="1"/>
        <end position="189"/>
    </location>
</feature>
<dbReference type="GO" id="GO:0008061">
    <property type="term" value="F:chitin binding"/>
    <property type="evidence" value="ECO:0007669"/>
    <property type="project" value="InterPro"/>
</dbReference>
<dbReference type="GO" id="GO:0005576">
    <property type="term" value="C:extracellular region"/>
    <property type="evidence" value="ECO:0007669"/>
    <property type="project" value="TreeGrafter"/>
</dbReference>
<comment type="caution">
    <text evidence="2">The sequence shown here is derived from an EMBL/GenBank/DDBJ whole genome shotgun (WGS) entry which is preliminary data.</text>
</comment>
<dbReference type="Pfam" id="PF00704">
    <property type="entry name" value="Glyco_hydro_18"/>
    <property type="match status" value="1"/>
</dbReference>
<dbReference type="GO" id="GO:0006032">
    <property type="term" value="P:chitin catabolic process"/>
    <property type="evidence" value="ECO:0007669"/>
    <property type="project" value="TreeGrafter"/>
</dbReference>
<organism evidence="2 3">
    <name type="scientific">Artemia franciscana</name>
    <name type="common">Brine shrimp</name>
    <name type="synonym">Artemia sanfranciscana</name>
    <dbReference type="NCBI Taxonomy" id="6661"/>
    <lineage>
        <taxon>Eukaryota</taxon>
        <taxon>Metazoa</taxon>
        <taxon>Ecdysozoa</taxon>
        <taxon>Arthropoda</taxon>
        <taxon>Crustacea</taxon>
        <taxon>Branchiopoda</taxon>
        <taxon>Anostraca</taxon>
        <taxon>Artemiidae</taxon>
        <taxon>Artemia</taxon>
    </lineage>
</organism>
<dbReference type="PANTHER" id="PTHR11177:SF317">
    <property type="entry name" value="CHITINASE 12-RELATED"/>
    <property type="match status" value="1"/>
</dbReference>
<dbReference type="InterPro" id="IPR050314">
    <property type="entry name" value="Glycosyl_Hydrlase_18"/>
</dbReference>
<accession>A0AA88LAV8</accession>
<dbReference type="Gene3D" id="3.10.50.10">
    <property type="match status" value="1"/>
</dbReference>
<dbReference type="AlphaFoldDB" id="A0AA88LAV8"/>
<dbReference type="Proteomes" id="UP001187531">
    <property type="component" value="Unassembled WGS sequence"/>
</dbReference>
<dbReference type="InterPro" id="IPR011583">
    <property type="entry name" value="Chitinase_II/V-like_cat"/>
</dbReference>